<keyword evidence="1" id="KW-1133">Transmembrane helix</keyword>
<accession>A0A1I1BLM8</accession>
<feature type="domain" description="DUF4350" evidence="2">
    <location>
        <begin position="48"/>
        <end position="219"/>
    </location>
</feature>
<gene>
    <name evidence="3" type="ORF">SAMN05216266_11557</name>
</gene>
<proteinExistence type="predicted"/>
<dbReference type="InterPro" id="IPR025646">
    <property type="entry name" value="DUF4350"/>
</dbReference>
<organism evidence="3 4">
    <name type="scientific">Amycolatopsis marina</name>
    <dbReference type="NCBI Taxonomy" id="490629"/>
    <lineage>
        <taxon>Bacteria</taxon>
        <taxon>Bacillati</taxon>
        <taxon>Actinomycetota</taxon>
        <taxon>Actinomycetes</taxon>
        <taxon>Pseudonocardiales</taxon>
        <taxon>Pseudonocardiaceae</taxon>
        <taxon>Amycolatopsis</taxon>
    </lineage>
</organism>
<reference evidence="4" key="1">
    <citation type="submission" date="2016-10" db="EMBL/GenBank/DDBJ databases">
        <authorList>
            <person name="Varghese N."/>
            <person name="Submissions S."/>
        </authorList>
    </citation>
    <scope>NUCLEOTIDE SEQUENCE [LARGE SCALE GENOMIC DNA]</scope>
    <source>
        <strain evidence="4">CGMCC 4.3568</strain>
    </source>
</reference>
<dbReference type="OrthoDB" id="5241668at2"/>
<protein>
    <recommendedName>
        <fullName evidence="2">DUF4350 domain-containing protein</fullName>
    </recommendedName>
</protein>
<sequence>MTTTSTSPDAAGIWRAVRAPVVIVVVLLLTALITVLIGAGAGGALDPRSAEEPGSRAVARLLEAEGVGVELVGTAEQARARLDGDATLLITHPNRIRVDELRGLRETAAGLVLLAPAADTLAGVTDALAVSGTAGAEARAPGCAFPAATAAGPLTLGGTVYRAMGGGGEADVCYRRDEAGSLARVADRDGELTVLGDTAPLTNARLAEEGNAALALNLLGQRPTVVWYLPSAGDTALRAGETSIYDLIPDAWTFGAVQVGVAVLLLALWRARRLGPVVTEPLPVVVRAAETVEGRSRLYRRAGAAEHAAQALRKATRDRVLPTIGLSVAEAADPGAVTEAVAARTGRATGEVRALLYSSAVTGDAELVRLASELDALERDCAT</sequence>
<evidence type="ECO:0000256" key="1">
    <source>
        <dbReference type="SAM" id="Phobius"/>
    </source>
</evidence>
<dbReference type="AlphaFoldDB" id="A0A1I1BLM8"/>
<keyword evidence="4" id="KW-1185">Reference proteome</keyword>
<keyword evidence="1" id="KW-0812">Transmembrane</keyword>
<dbReference type="STRING" id="490629.SAMN05216266_11557"/>
<dbReference type="Pfam" id="PF14258">
    <property type="entry name" value="DUF4350"/>
    <property type="match status" value="1"/>
</dbReference>
<dbReference type="Proteomes" id="UP000243799">
    <property type="component" value="Unassembled WGS sequence"/>
</dbReference>
<feature type="transmembrane region" description="Helical" evidence="1">
    <location>
        <begin position="21"/>
        <end position="45"/>
    </location>
</feature>
<evidence type="ECO:0000259" key="2">
    <source>
        <dbReference type="Pfam" id="PF14258"/>
    </source>
</evidence>
<keyword evidence="1" id="KW-0472">Membrane</keyword>
<evidence type="ECO:0000313" key="4">
    <source>
        <dbReference type="Proteomes" id="UP000243799"/>
    </source>
</evidence>
<dbReference type="EMBL" id="FOKG01000015">
    <property type="protein sequence ID" value="SFB51255.1"/>
    <property type="molecule type" value="Genomic_DNA"/>
</dbReference>
<evidence type="ECO:0000313" key="3">
    <source>
        <dbReference type="EMBL" id="SFB51255.1"/>
    </source>
</evidence>
<dbReference type="RefSeq" id="WP_091675392.1">
    <property type="nucleotide sequence ID" value="NZ_FOKG01000015.1"/>
</dbReference>
<name>A0A1I1BLM8_9PSEU</name>